<protein>
    <submittedName>
        <fullName evidence="3">Glutathione S-transferase N-terminal domain-containing protein</fullName>
    </submittedName>
</protein>
<dbReference type="InterPro" id="IPR013196">
    <property type="entry name" value="HTH_11"/>
</dbReference>
<dbReference type="CDD" id="cd03207">
    <property type="entry name" value="GST_C_8"/>
    <property type="match status" value="1"/>
</dbReference>
<dbReference type="Gene3D" id="3.40.30.10">
    <property type="entry name" value="Glutaredoxin"/>
    <property type="match status" value="1"/>
</dbReference>
<feature type="domain" description="GST C-terminal" evidence="2">
    <location>
        <begin position="164"/>
        <end position="283"/>
    </location>
</feature>
<dbReference type="CDD" id="cd03046">
    <property type="entry name" value="GST_N_GTT1_like"/>
    <property type="match status" value="1"/>
</dbReference>
<name>A0ABV1NH84_9GAMM</name>
<sequence length="284" mass="30740">MSRTPRLQDLIRVLRHYTVPIGGPELAEMLGITLRTLYRDIATLRAVGVEVVNEPGQGYVLPPDVALPPAALAEPAPREPSELIFYTNPLSRGGIVHWMLEELGVPYRTVTLEYGSMMKSPDFLAINPMGKVPALRHGDSVITEAAAICAYLADAFPAAGLAPPPAARGDYYRWLFFASGPLEAALGLNALGVHPTPKQQVQLGSGDFRAVLDTLSSAVAGRRYIAGDTFSAADIYVGSQLGWGMYFGTIPRRPEFEAYCEGLRDRPARARCEAFVEQALSPLA</sequence>
<dbReference type="InterPro" id="IPR010987">
    <property type="entry name" value="Glutathione-S-Trfase_C-like"/>
</dbReference>
<dbReference type="InterPro" id="IPR040079">
    <property type="entry name" value="Glutathione_S-Trfase"/>
</dbReference>
<comment type="caution">
    <text evidence="3">The sequence shown here is derived from an EMBL/GenBank/DDBJ whole genome shotgun (WGS) entry which is preliminary data.</text>
</comment>
<accession>A0ABV1NH84</accession>
<dbReference type="SUPFAM" id="SSF47616">
    <property type="entry name" value="GST C-terminal domain-like"/>
    <property type="match status" value="1"/>
</dbReference>
<dbReference type="SFLD" id="SFLDG00358">
    <property type="entry name" value="Main_(cytGST)"/>
    <property type="match status" value="1"/>
</dbReference>
<evidence type="ECO:0000313" key="3">
    <source>
        <dbReference type="EMBL" id="MEQ6917139.1"/>
    </source>
</evidence>
<evidence type="ECO:0000313" key="4">
    <source>
        <dbReference type="Proteomes" id="UP001442468"/>
    </source>
</evidence>
<dbReference type="InterPro" id="IPR036388">
    <property type="entry name" value="WH-like_DNA-bd_sf"/>
</dbReference>
<organism evidence="3 4">
    <name type="scientific">Halomonas aquatica</name>
    <dbReference type="NCBI Taxonomy" id="3151123"/>
    <lineage>
        <taxon>Bacteria</taxon>
        <taxon>Pseudomonadati</taxon>
        <taxon>Pseudomonadota</taxon>
        <taxon>Gammaproteobacteria</taxon>
        <taxon>Oceanospirillales</taxon>
        <taxon>Halomonadaceae</taxon>
        <taxon>Halomonas</taxon>
    </lineage>
</organism>
<keyword evidence="4" id="KW-1185">Reference proteome</keyword>
<dbReference type="Gene3D" id="1.20.1050.10">
    <property type="match status" value="1"/>
</dbReference>
<dbReference type="SFLD" id="SFLDG01150">
    <property type="entry name" value="Main.1:_Beta-like"/>
    <property type="match status" value="1"/>
</dbReference>
<dbReference type="Pfam" id="PF13410">
    <property type="entry name" value="GST_C_2"/>
    <property type="match status" value="1"/>
</dbReference>
<dbReference type="RefSeq" id="WP_349761416.1">
    <property type="nucleotide sequence ID" value="NZ_JBEGCJ010000003.1"/>
</dbReference>
<dbReference type="InterPro" id="IPR036390">
    <property type="entry name" value="WH_DNA-bd_sf"/>
</dbReference>
<dbReference type="InterPro" id="IPR036282">
    <property type="entry name" value="Glutathione-S-Trfase_C_sf"/>
</dbReference>
<gene>
    <name evidence="3" type="ORF">ABE960_06360</name>
</gene>
<dbReference type="PROSITE" id="PS50405">
    <property type="entry name" value="GST_CTER"/>
    <property type="match status" value="1"/>
</dbReference>
<evidence type="ECO:0000259" key="1">
    <source>
        <dbReference type="PROSITE" id="PS50404"/>
    </source>
</evidence>
<reference evidence="3 4" key="1">
    <citation type="submission" date="2024-05" db="EMBL/GenBank/DDBJ databases">
        <title>Halomonas sp. SSM6 16S ribosomal RNA gene Genome sequencing and assembly.</title>
        <authorList>
            <person name="Yook S."/>
        </authorList>
    </citation>
    <scope>NUCLEOTIDE SEQUENCE [LARGE SCALE GENOMIC DNA]</scope>
    <source>
        <strain evidence="3 4">SSM6</strain>
    </source>
</reference>
<feature type="domain" description="GST N-terminal" evidence="1">
    <location>
        <begin position="80"/>
        <end position="160"/>
    </location>
</feature>
<dbReference type="PANTHER" id="PTHR44051:SF21">
    <property type="entry name" value="GLUTATHIONE S-TRANSFERASE FAMILY PROTEIN"/>
    <property type="match status" value="1"/>
</dbReference>
<evidence type="ECO:0000259" key="2">
    <source>
        <dbReference type="PROSITE" id="PS50405"/>
    </source>
</evidence>
<dbReference type="SFLD" id="SFLDS00019">
    <property type="entry name" value="Glutathione_Transferase_(cytos"/>
    <property type="match status" value="1"/>
</dbReference>
<dbReference type="Proteomes" id="UP001442468">
    <property type="component" value="Unassembled WGS sequence"/>
</dbReference>
<proteinExistence type="predicted"/>
<dbReference type="SUPFAM" id="SSF46785">
    <property type="entry name" value="Winged helix' DNA-binding domain"/>
    <property type="match status" value="1"/>
</dbReference>
<dbReference type="Gene3D" id="1.10.10.10">
    <property type="entry name" value="Winged helix-like DNA-binding domain superfamily/Winged helix DNA-binding domain"/>
    <property type="match status" value="1"/>
</dbReference>
<dbReference type="PANTHER" id="PTHR44051">
    <property type="entry name" value="GLUTATHIONE S-TRANSFERASE-RELATED"/>
    <property type="match status" value="1"/>
</dbReference>
<dbReference type="SUPFAM" id="SSF52833">
    <property type="entry name" value="Thioredoxin-like"/>
    <property type="match status" value="1"/>
</dbReference>
<dbReference type="Pfam" id="PF13409">
    <property type="entry name" value="GST_N_2"/>
    <property type="match status" value="1"/>
</dbReference>
<dbReference type="Pfam" id="PF08279">
    <property type="entry name" value="HTH_11"/>
    <property type="match status" value="1"/>
</dbReference>
<dbReference type="InterPro" id="IPR004045">
    <property type="entry name" value="Glutathione_S-Trfase_N"/>
</dbReference>
<dbReference type="InterPro" id="IPR036249">
    <property type="entry name" value="Thioredoxin-like_sf"/>
</dbReference>
<dbReference type="EMBL" id="JBEGCJ010000003">
    <property type="protein sequence ID" value="MEQ6917139.1"/>
    <property type="molecule type" value="Genomic_DNA"/>
</dbReference>
<dbReference type="PROSITE" id="PS50404">
    <property type="entry name" value="GST_NTER"/>
    <property type="match status" value="1"/>
</dbReference>